<protein>
    <recommendedName>
        <fullName evidence="3">FNIP repeat-containing protein</fullName>
    </recommendedName>
</protein>
<keyword evidence="2" id="KW-1185">Reference proteome</keyword>
<dbReference type="GeneID" id="31364609"/>
<dbReference type="RefSeq" id="XP_020430606.1">
    <property type="nucleotide sequence ID" value="XM_020579931.1"/>
</dbReference>
<proteinExistence type="predicted"/>
<dbReference type="Proteomes" id="UP000001396">
    <property type="component" value="Unassembled WGS sequence"/>
</dbReference>
<dbReference type="InParanoid" id="D3BKQ2"/>
<dbReference type="AlphaFoldDB" id="D3BKQ2"/>
<accession>D3BKQ2</accession>
<dbReference type="Pfam" id="PF05725">
    <property type="entry name" value="FNIP"/>
    <property type="match status" value="3"/>
</dbReference>
<evidence type="ECO:0000313" key="2">
    <source>
        <dbReference type="Proteomes" id="UP000001396"/>
    </source>
</evidence>
<dbReference type="PANTHER" id="PTHR32134">
    <property type="entry name" value="FNIP REPEAT-CONTAINING PROTEIN"/>
    <property type="match status" value="1"/>
</dbReference>
<sequence>MEIIQVLNLEITDLPAYIIWYIQQFIDNVDRVMMLLTSKTWYLNRDYILRFANMDKMNYHIKFEKLRLFQIKRNQNDFDFLYLDRLLDEEVKVQDDVFPLSVFDVLEQPSYSVKEEETASIQSNDESNQPKILIFTVDCSEHLSKIPKEVETLIFGKKFNSKLRNIPNTVKHISFGKCFSQQLQLGTLPPNLKTLSFDKKYNQPITKGALPASLEHLEFGQEFTQRFTENVLPPNLKSLKVGNFYKHSLNNVLPPSIERVELGTYYVDAFNFGNLPNLKFLSFHRFVDSKNPNLQIGELPTTLEEVEINFYTNEMKPYGLVEKPFQCYQLLRQQLPNTKISINYKSKKLEIKNTSDKHLYLLYDDRQGGFIRSHDLVKFLK</sequence>
<evidence type="ECO:0000313" key="1">
    <source>
        <dbReference type="EMBL" id="EFA78482.1"/>
    </source>
</evidence>
<organism evidence="1 2">
    <name type="scientific">Heterostelium pallidum (strain ATCC 26659 / Pp 5 / PN500)</name>
    <name type="common">Cellular slime mold</name>
    <name type="synonym">Polysphondylium pallidum</name>
    <dbReference type="NCBI Taxonomy" id="670386"/>
    <lineage>
        <taxon>Eukaryota</taxon>
        <taxon>Amoebozoa</taxon>
        <taxon>Evosea</taxon>
        <taxon>Eumycetozoa</taxon>
        <taxon>Dictyostelia</taxon>
        <taxon>Acytosteliales</taxon>
        <taxon>Acytosteliaceae</taxon>
        <taxon>Heterostelium</taxon>
    </lineage>
</organism>
<evidence type="ECO:0008006" key="3">
    <source>
        <dbReference type="Google" id="ProtNLM"/>
    </source>
</evidence>
<name>D3BKQ2_HETP5</name>
<dbReference type="EMBL" id="ADBJ01000038">
    <property type="protein sequence ID" value="EFA78482.1"/>
    <property type="molecule type" value="Genomic_DNA"/>
</dbReference>
<dbReference type="OMA" id="REIILYH"/>
<dbReference type="InterPro" id="IPR051251">
    <property type="entry name" value="STK_FNIP-Repeat"/>
</dbReference>
<dbReference type="PANTHER" id="PTHR32134:SF92">
    <property type="entry name" value="FNIP REPEAT-CONTAINING PROTEIN"/>
    <property type="match status" value="1"/>
</dbReference>
<comment type="caution">
    <text evidence="1">The sequence shown here is derived from an EMBL/GenBank/DDBJ whole genome shotgun (WGS) entry which is preliminary data.</text>
</comment>
<reference evidence="1 2" key="1">
    <citation type="journal article" date="2011" name="Genome Res.">
        <title>Phylogeny-wide analysis of social amoeba genomes highlights ancient origins for complex intercellular communication.</title>
        <authorList>
            <person name="Heidel A.J."/>
            <person name="Lawal H.M."/>
            <person name="Felder M."/>
            <person name="Schilde C."/>
            <person name="Helps N.R."/>
            <person name="Tunggal B."/>
            <person name="Rivero F."/>
            <person name="John U."/>
            <person name="Schleicher M."/>
            <person name="Eichinger L."/>
            <person name="Platzer M."/>
            <person name="Noegel A.A."/>
            <person name="Schaap P."/>
            <person name="Gloeckner G."/>
        </authorList>
    </citation>
    <scope>NUCLEOTIDE SEQUENCE [LARGE SCALE GENOMIC DNA]</scope>
    <source>
        <strain evidence="2">ATCC 26659 / Pp 5 / PN500</strain>
    </source>
</reference>
<dbReference type="SUPFAM" id="SSF52058">
    <property type="entry name" value="L domain-like"/>
    <property type="match status" value="1"/>
</dbReference>
<dbReference type="InterPro" id="IPR008615">
    <property type="entry name" value="FNIP"/>
</dbReference>
<gene>
    <name evidence="1" type="ORF">PPL_09134</name>
</gene>